<dbReference type="EMBL" id="CP144059">
    <property type="protein sequence ID" value="WWD20637.1"/>
    <property type="molecule type" value="Genomic_DNA"/>
</dbReference>
<organism evidence="2 3">
    <name type="scientific">Kwoniella shandongensis</name>
    <dbReference type="NCBI Taxonomy" id="1734106"/>
    <lineage>
        <taxon>Eukaryota</taxon>
        <taxon>Fungi</taxon>
        <taxon>Dikarya</taxon>
        <taxon>Basidiomycota</taxon>
        <taxon>Agaricomycotina</taxon>
        <taxon>Tremellomycetes</taxon>
        <taxon>Tremellales</taxon>
        <taxon>Cryptococcaceae</taxon>
        <taxon>Kwoniella</taxon>
    </lineage>
</organism>
<dbReference type="InterPro" id="IPR053029">
    <property type="entry name" value="RNA_pol_I-specific_init_factor"/>
</dbReference>
<dbReference type="Pfam" id="PF04090">
    <property type="entry name" value="Rrn11"/>
    <property type="match status" value="1"/>
</dbReference>
<dbReference type="PANTHER" id="PTHR28244">
    <property type="entry name" value="RNA POLYMERASE I-SPECIFIC TRANSCRIPTION INITIATION FACTOR RRN11"/>
    <property type="match status" value="1"/>
</dbReference>
<evidence type="ECO:0000313" key="3">
    <source>
        <dbReference type="Proteomes" id="UP000322225"/>
    </source>
</evidence>
<dbReference type="GO" id="GO:0042790">
    <property type="term" value="P:nucleolar large rRNA transcription by RNA polymerase I"/>
    <property type="evidence" value="ECO:0007669"/>
    <property type="project" value="TreeGrafter"/>
</dbReference>
<accession>A0AAJ8MZ24</accession>
<proteinExistence type="predicted"/>
<dbReference type="RefSeq" id="XP_065823679.1">
    <property type="nucleotide sequence ID" value="XM_065967607.1"/>
</dbReference>
<feature type="compositionally biased region" description="Basic and acidic residues" evidence="1">
    <location>
        <begin position="181"/>
        <end position="191"/>
    </location>
</feature>
<dbReference type="GO" id="GO:0070860">
    <property type="term" value="C:RNA polymerase I core factor complex"/>
    <property type="evidence" value="ECO:0007669"/>
    <property type="project" value="TreeGrafter"/>
</dbReference>
<dbReference type="GeneID" id="43587252"/>
<feature type="compositionally biased region" description="Polar residues" evidence="1">
    <location>
        <begin position="169"/>
        <end position="180"/>
    </location>
</feature>
<dbReference type="InterPro" id="IPR007224">
    <property type="entry name" value="TIF_Rrn11"/>
</dbReference>
<evidence type="ECO:0000313" key="2">
    <source>
        <dbReference type="EMBL" id="WWD20637.1"/>
    </source>
</evidence>
<reference evidence="2" key="2">
    <citation type="submission" date="2024-01" db="EMBL/GenBank/DDBJ databases">
        <title>Comparative genomics of Cryptococcus and Kwoniella reveals pathogenesis evolution and contrasting modes of karyotype evolution via chromosome fusion or intercentromeric recombination.</title>
        <authorList>
            <person name="Coelho M.A."/>
            <person name="David-Palma M."/>
            <person name="Shea T."/>
            <person name="Bowers K."/>
            <person name="McGinley-Smith S."/>
            <person name="Mohammad A.W."/>
            <person name="Gnirke A."/>
            <person name="Yurkov A.M."/>
            <person name="Nowrousian M."/>
            <person name="Sun S."/>
            <person name="Cuomo C.A."/>
            <person name="Heitman J."/>
        </authorList>
    </citation>
    <scope>NUCLEOTIDE SEQUENCE</scope>
    <source>
        <strain evidence="2">CBS 12478</strain>
    </source>
</reference>
<dbReference type="PANTHER" id="PTHR28244:SF1">
    <property type="entry name" value="RNA POLYMERASE I-SPECIFIC TRANSCRIPTION INITIATION FACTOR RRN11"/>
    <property type="match status" value="1"/>
</dbReference>
<feature type="compositionally biased region" description="Polar residues" evidence="1">
    <location>
        <begin position="12"/>
        <end position="21"/>
    </location>
</feature>
<dbReference type="GO" id="GO:0017025">
    <property type="term" value="F:TBP-class protein binding"/>
    <property type="evidence" value="ECO:0007669"/>
    <property type="project" value="TreeGrafter"/>
</dbReference>
<feature type="region of interest" description="Disordered" evidence="1">
    <location>
        <begin position="169"/>
        <end position="211"/>
    </location>
</feature>
<dbReference type="KEGG" id="ksn:43587252"/>
<gene>
    <name evidence="2" type="ORF">CI109_105113</name>
</gene>
<reference evidence="2" key="1">
    <citation type="submission" date="2017-08" db="EMBL/GenBank/DDBJ databases">
        <authorList>
            <person name="Cuomo C."/>
            <person name="Billmyre B."/>
            <person name="Heitman J."/>
        </authorList>
    </citation>
    <scope>NUCLEOTIDE SEQUENCE</scope>
    <source>
        <strain evidence="2">CBS 12478</strain>
    </source>
</reference>
<dbReference type="GO" id="GO:0001164">
    <property type="term" value="F:RNA polymerase I core promoter sequence-specific DNA binding"/>
    <property type="evidence" value="ECO:0007669"/>
    <property type="project" value="InterPro"/>
</dbReference>
<feature type="region of interest" description="Disordered" evidence="1">
    <location>
        <begin position="1"/>
        <end position="21"/>
    </location>
</feature>
<feature type="compositionally biased region" description="Basic and acidic residues" evidence="1">
    <location>
        <begin position="297"/>
        <end position="311"/>
    </location>
</feature>
<sequence length="328" mass="36757">MPPHHLIPLNPNDVNRGSTSSHTPIRRVYIQNLTDLLHACLLRGDLDRAKRAWAILIRCREVDWKSRWNWGLLILSHGSDSAQPTFADYEGQDVERWLGSLRIAAKNNEKPLFLHAVVLHLIKHGRYRQALEEISTYINSYPYILSSSLHTYAGLLSFYLAQPTSQRVGATSSREATYDGTSDRISQRDESVSAASSPPPELKGMEELPNPGMMRQARGWFVKALDIDPSDDVAKSFIKLIDNPVGAEQSDEEDEEDEDIKGVDDDDDEDEDEMMDSDSEGKSDESDEDGEEDEDGSEKLERFDLSDDPKRGLAVVTPDALDATTIPT</sequence>
<dbReference type="GO" id="GO:0001181">
    <property type="term" value="F:RNA polymerase I general transcription initiation factor activity"/>
    <property type="evidence" value="ECO:0007669"/>
    <property type="project" value="InterPro"/>
</dbReference>
<evidence type="ECO:0000256" key="1">
    <source>
        <dbReference type="SAM" id="MobiDB-lite"/>
    </source>
</evidence>
<feature type="compositionally biased region" description="Acidic residues" evidence="1">
    <location>
        <begin position="249"/>
        <end position="278"/>
    </location>
</feature>
<protein>
    <submittedName>
        <fullName evidence="2">Uncharacterized protein</fullName>
    </submittedName>
</protein>
<dbReference type="Proteomes" id="UP000322225">
    <property type="component" value="Chromosome 9"/>
</dbReference>
<feature type="region of interest" description="Disordered" evidence="1">
    <location>
        <begin position="243"/>
        <end position="328"/>
    </location>
</feature>
<keyword evidence="3" id="KW-1185">Reference proteome</keyword>
<dbReference type="AlphaFoldDB" id="A0AAJ8MZ24"/>
<feature type="compositionally biased region" description="Acidic residues" evidence="1">
    <location>
        <begin position="285"/>
        <end position="296"/>
    </location>
</feature>
<name>A0AAJ8MZ24_9TREE</name>